<dbReference type="InterPro" id="IPR046839">
    <property type="entry name" value="ABC_toxin_N"/>
</dbReference>
<feature type="domain" description="Neuraminidase-like" evidence="4">
    <location>
        <begin position="171"/>
        <end position="320"/>
    </location>
</feature>
<name>A0A5E7FVX1_PSEFL</name>
<sequence>MSTSIDSQLNESLRDALVALFLHVVVPNDETIKALKLDDKIKTANDIYEYLLLDVLVSQNVPTSPVACALASLQQYVNGILMNMEPGYEQASLTPEQIKSWRNEMHQYPLWAANQALRHFPALYLAPALRLNKTDNFRQLENDINQNQIQPETVQTAVLAYLARFEEIANLNVLNGYINGEDFANSLYYFIGKSRAENAYYWRSLDMRQRQPIDPHHHPDEVPPPSKHDTPEPDAWSDWKRANLPISDNAVEHSIRPVWFNNRLFVVWAEIIYQDPSAVNPATGSEAETTSKTNPQLRLNVSYKKYDDSWSAPQTYLQGYGTDTKLHENPHLLNQIVNTIAVYDHSTSPETLFIALYVGYKEGSLVDGTNDEYTFLKTARIDKNFNVTPMFPSNEKVPNKTQKPALPISKNNDTETEKHVLTVGRLFASTQWNLDRFQFWLPSFVTVFTDVKNTSEHTGTDDWDYKGLQKNIADLSKNIDVTYDRKTANLQFKSKIIDTIDGNATVSILFNDASNNSLLRLTLVFYPAPPTHGRTVLLAGSILEPVGTSFFLHPSQEYHFQFQIPNPGGDPTISDLYALITDQDKLDDAKYIWTTLNSTPEGEKLSLEGKFIKNTALPYLLSHSTQEYTGFVVSNSTGSPTLEAGKTSTTATKPLVLQHIILHPKESTQATPQQYDDMIVLATSPPQSRLLAGEGLSLSIPIDQNTMHPHWPGDWPDNPSSIPFIHGVAISEAPNSGETQGAFIGFAFKAVSVIWGEKNDAADQISPIIWHQESPSLGNAESIDFVGTAIHHSDGSKTAERPPIRMNTTFARHLMNLAEAGLGELLTWGTQQLTEPPTFIDTHAEPMDFNGAYGLYFRELFLYLPWLVADRLNQEQQFREAERWLEYVFDTNRKKDSSGRPDYWNAVALDDSKAPPAPTWPAPWPNDPDFIARSSPVHFRKALYLLYLDVLVNRGDAAYRQLTPDGLAEAKLWYVRVLDLLGPRPDVQTVDSWAPITLKNLNAANSPHLRAFEQRLIEQDRRRLESHARNNRAFGQPGTVSRLSVSADASQTLVSTIDNPYFRLPFNRELVKYWDLCDSRLYNLRSNLDITGKPLHLPLFAPPLDPRALLAAWGQGVSGDGLDRLLTPDIPPYRFSVMYIHAMNAVDSVIQFGATLLSLIERKEQAQHLELQQQQAWDMAKIAVDLQTQALMIEGKNREALLASQRVVKGRVDFYAKLLVEGINEEERGASQNYLDSQVAEDSASTAQTIAAYAMCAPNIFGLADGGQRLEGVPFAAQSDSQGLATSQRSAALALDRTAQFNRRAQEWEQALDQAENEYAQLDAQLAVQAEQEKASRLQLRQAETALAQTKATYDLLTNSNRFTKTQTYEWLNSQFATFYYQAYDATQSLCRAVEACWRYERADYSSPSFIKPGAWNATWRGLGAGESLKTSLLQMHSKYLLEDERELEIRKTVSLSKLLGAGWSAALSDLKSNGSIAFKLQKDTFKDDYNSLYLRRIKSVSVSLPIVAGPYEDIHGSLTQINNTIELYDKSELKDRRANQQVALSTGVDDSGLFNLSFQDERYLPFEFTGLISEWTLELANTTPEQKAMLESITDIIVHILYTARK</sequence>
<accession>A0A5E7FVX1</accession>
<feature type="domain" description="Tc toxin complex TcA C-terminal TcB-binding" evidence="3">
    <location>
        <begin position="1325"/>
        <end position="1605"/>
    </location>
</feature>
<keyword evidence="1" id="KW-0175">Coiled coil</keyword>
<dbReference type="InterPro" id="IPR041079">
    <property type="entry name" value="Neuraminidase-like"/>
</dbReference>
<gene>
    <name evidence="6" type="ORF">PS723_06194</name>
</gene>
<evidence type="ECO:0000256" key="2">
    <source>
        <dbReference type="SAM" id="MobiDB-lite"/>
    </source>
</evidence>
<feature type="domain" description="ABC toxin N-terminal" evidence="5">
    <location>
        <begin position="8"/>
        <end position="141"/>
    </location>
</feature>
<reference evidence="6 7" key="1">
    <citation type="submission" date="2019-09" db="EMBL/GenBank/DDBJ databases">
        <authorList>
            <person name="Chandra G."/>
            <person name="Truman W A."/>
        </authorList>
    </citation>
    <scope>NUCLEOTIDE SEQUENCE [LARGE SCALE GENOMIC DNA]</scope>
    <source>
        <strain evidence="6">PS723</strain>
    </source>
</reference>
<evidence type="ECO:0000313" key="7">
    <source>
        <dbReference type="Proteomes" id="UP000379480"/>
    </source>
</evidence>
<evidence type="ECO:0000259" key="5">
    <source>
        <dbReference type="Pfam" id="PF20220"/>
    </source>
</evidence>
<dbReference type="InterPro" id="IPR040840">
    <property type="entry name" value="TcA_TcB_BD"/>
</dbReference>
<evidence type="ECO:0000259" key="3">
    <source>
        <dbReference type="Pfam" id="PF18276"/>
    </source>
</evidence>
<feature type="region of interest" description="Disordered" evidence="2">
    <location>
        <begin position="390"/>
        <end position="411"/>
    </location>
</feature>
<evidence type="ECO:0000256" key="1">
    <source>
        <dbReference type="SAM" id="Coils"/>
    </source>
</evidence>
<proteinExistence type="predicted"/>
<evidence type="ECO:0000259" key="4">
    <source>
        <dbReference type="Pfam" id="PF18413"/>
    </source>
</evidence>
<protein>
    <recommendedName>
        <fullName evidence="8">Toxin</fullName>
    </recommendedName>
</protein>
<dbReference type="OrthoDB" id="9781691at2"/>
<dbReference type="Pfam" id="PF18276">
    <property type="entry name" value="TcA_TcB_BD"/>
    <property type="match status" value="1"/>
</dbReference>
<feature type="region of interest" description="Disordered" evidence="2">
    <location>
        <begin position="212"/>
        <end position="236"/>
    </location>
</feature>
<dbReference type="Pfam" id="PF18413">
    <property type="entry name" value="Neuraminidase"/>
    <property type="match status" value="1"/>
</dbReference>
<dbReference type="Pfam" id="PF20220">
    <property type="entry name" value="ABC_toxin_N"/>
    <property type="match status" value="1"/>
</dbReference>
<dbReference type="EMBL" id="CABVHY010000051">
    <property type="protein sequence ID" value="VVO43519.1"/>
    <property type="molecule type" value="Genomic_DNA"/>
</dbReference>
<evidence type="ECO:0008006" key="8">
    <source>
        <dbReference type="Google" id="ProtNLM"/>
    </source>
</evidence>
<dbReference type="Proteomes" id="UP000379480">
    <property type="component" value="Unassembled WGS sequence"/>
</dbReference>
<organism evidence="6 7">
    <name type="scientific">Pseudomonas fluorescens</name>
    <dbReference type="NCBI Taxonomy" id="294"/>
    <lineage>
        <taxon>Bacteria</taxon>
        <taxon>Pseudomonadati</taxon>
        <taxon>Pseudomonadota</taxon>
        <taxon>Gammaproteobacteria</taxon>
        <taxon>Pseudomonadales</taxon>
        <taxon>Pseudomonadaceae</taxon>
        <taxon>Pseudomonas</taxon>
    </lineage>
</organism>
<dbReference type="RefSeq" id="WP_150807363.1">
    <property type="nucleotide sequence ID" value="NZ_CABVHY010000051.1"/>
</dbReference>
<feature type="coiled-coil region" evidence="1">
    <location>
        <begin position="1298"/>
        <end position="1360"/>
    </location>
</feature>
<evidence type="ECO:0000313" key="6">
    <source>
        <dbReference type="EMBL" id="VVO43519.1"/>
    </source>
</evidence>